<sequence length="196" mass="21511">MIQYTKQNDTDRESCRGPKSSRYRRPVHPRPKGWRRRPPQRAPVVQRPPSHQQIGGTVNTGGVSHIVSVGARGRPASVEAEHPSLQSQPSNDFIVQCPNPGTQAVTRRQRLPPGVVYGDVSVDNPMHNYTIIGENVMVDHPAAAMQPQMVMQKSGKTGGESCACSLKAMVVCKKCGAFCHDDCIGPNKLCRTCFIR</sequence>
<dbReference type="Proteomes" id="UP001162164">
    <property type="component" value="Unassembled WGS sequence"/>
</dbReference>
<dbReference type="InterPro" id="IPR024811">
    <property type="entry name" value="ASX/ASX-like"/>
</dbReference>
<protein>
    <recommendedName>
        <fullName evidence="2">Protein ASX-like PHD domain-containing protein</fullName>
    </recommendedName>
</protein>
<comment type="caution">
    <text evidence="3">The sequence shown here is derived from an EMBL/GenBank/DDBJ whole genome shotgun (WGS) entry which is preliminary data.</text>
</comment>
<feature type="compositionally biased region" description="Basic residues" evidence="1">
    <location>
        <begin position="19"/>
        <end position="39"/>
    </location>
</feature>
<evidence type="ECO:0000259" key="2">
    <source>
        <dbReference type="Pfam" id="PF13922"/>
    </source>
</evidence>
<dbReference type="Pfam" id="PF13922">
    <property type="entry name" value="PHD_3"/>
    <property type="match status" value="1"/>
</dbReference>
<dbReference type="PANTHER" id="PTHR13578">
    <property type="entry name" value="ADDITIONAL SEX COMBS LIKE PROTEIN ASXL"/>
    <property type="match status" value="1"/>
</dbReference>
<organism evidence="3 4">
    <name type="scientific">Molorchus minor</name>
    <dbReference type="NCBI Taxonomy" id="1323400"/>
    <lineage>
        <taxon>Eukaryota</taxon>
        <taxon>Metazoa</taxon>
        <taxon>Ecdysozoa</taxon>
        <taxon>Arthropoda</taxon>
        <taxon>Hexapoda</taxon>
        <taxon>Insecta</taxon>
        <taxon>Pterygota</taxon>
        <taxon>Neoptera</taxon>
        <taxon>Endopterygota</taxon>
        <taxon>Coleoptera</taxon>
        <taxon>Polyphaga</taxon>
        <taxon>Cucujiformia</taxon>
        <taxon>Chrysomeloidea</taxon>
        <taxon>Cerambycidae</taxon>
        <taxon>Lamiinae</taxon>
        <taxon>Monochamini</taxon>
        <taxon>Molorchus</taxon>
    </lineage>
</organism>
<reference evidence="3" key="1">
    <citation type="journal article" date="2023" name="Insect Mol. Biol.">
        <title>Genome sequencing provides insights into the evolution of gene families encoding plant cell wall-degrading enzymes in longhorned beetles.</title>
        <authorList>
            <person name="Shin N.R."/>
            <person name="Okamura Y."/>
            <person name="Kirsch R."/>
            <person name="Pauchet Y."/>
        </authorList>
    </citation>
    <scope>NUCLEOTIDE SEQUENCE</scope>
    <source>
        <strain evidence="3">MMC_N1</strain>
    </source>
</reference>
<dbReference type="InterPro" id="IPR026905">
    <property type="entry name" value="ASX-like_PHD"/>
</dbReference>
<proteinExistence type="predicted"/>
<accession>A0ABQ9J0G8</accession>
<dbReference type="EMBL" id="JAPWTJ010001659">
    <property type="protein sequence ID" value="KAJ8970171.1"/>
    <property type="molecule type" value="Genomic_DNA"/>
</dbReference>
<gene>
    <name evidence="3" type="ORF">NQ317_013689</name>
</gene>
<feature type="region of interest" description="Disordered" evidence="1">
    <location>
        <begin position="1"/>
        <end position="62"/>
    </location>
</feature>
<feature type="domain" description="Protein ASX-like PHD" evidence="2">
    <location>
        <begin position="159"/>
        <end position="195"/>
    </location>
</feature>
<name>A0ABQ9J0G8_9CUCU</name>
<dbReference type="PANTHER" id="PTHR13578:SF20">
    <property type="entry name" value="POLYCOMB PROTEIN ASX"/>
    <property type="match status" value="1"/>
</dbReference>
<evidence type="ECO:0000313" key="3">
    <source>
        <dbReference type="EMBL" id="KAJ8970171.1"/>
    </source>
</evidence>
<keyword evidence="4" id="KW-1185">Reference proteome</keyword>
<evidence type="ECO:0000256" key="1">
    <source>
        <dbReference type="SAM" id="MobiDB-lite"/>
    </source>
</evidence>
<evidence type="ECO:0000313" key="4">
    <source>
        <dbReference type="Proteomes" id="UP001162164"/>
    </source>
</evidence>
<feature type="compositionally biased region" description="Polar residues" evidence="1">
    <location>
        <begin position="50"/>
        <end position="62"/>
    </location>
</feature>